<dbReference type="PANTHER" id="PTHR21354:SF0">
    <property type="entry name" value="ZINC FINGER PROTEIN 511"/>
    <property type="match status" value="1"/>
</dbReference>
<keyword evidence="1" id="KW-0862">Zinc</keyword>
<keyword evidence="4" id="KW-1185">Reference proteome</keyword>
<evidence type="ECO:0000256" key="1">
    <source>
        <dbReference type="PROSITE-ProRule" id="PRU00042"/>
    </source>
</evidence>
<keyword evidence="1" id="KW-0479">Metal-binding</keyword>
<comment type="caution">
    <text evidence="3">The sequence shown here is derived from an EMBL/GenBank/DDBJ whole genome shotgun (WGS) entry which is preliminary data.</text>
</comment>
<reference evidence="3" key="1">
    <citation type="submission" date="2022-07" db="EMBL/GenBank/DDBJ databases">
        <title>Phylogenomic reconstructions and comparative analyses of Kickxellomycotina fungi.</title>
        <authorList>
            <person name="Reynolds N.K."/>
            <person name="Stajich J.E."/>
            <person name="Barry K."/>
            <person name="Grigoriev I.V."/>
            <person name="Crous P."/>
            <person name="Smith M.E."/>
        </authorList>
    </citation>
    <scope>NUCLEOTIDE SEQUENCE</scope>
    <source>
        <strain evidence="3">NBRC 105413</strain>
    </source>
</reference>
<dbReference type="PANTHER" id="PTHR21354">
    <property type="entry name" value="ZINC FINGER PROTEIN 511"/>
    <property type="match status" value="1"/>
</dbReference>
<dbReference type="GO" id="GO:0008270">
    <property type="term" value="F:zinc ion binding"/>
    <property type="evidence" value="ECO:0007669"/>
    <property type="project" value="UniProtKB-KW"/>
</dbReference>
<evidence type="ECO:0000259" key="2">
    <source>
        <dbReference type="PROSITE" id="PS50157"/>
    </source>
</evidence>
<sequence>MFSPLYTPAKRRLSMADPFFDMGNAESAISFYTKQEPTSPSHSDISRQAHNSILQSAETPAIVCEQPPCMGTVLCPTLLAFERHYDQMHRYVCSLCNAILPSSYWLDLHIDEIHDAFFDVRAKRGDCMFRCFLASCPKAFANADDRKRHMVHTHCFAASFNWRLVDTGMRQSDESSQSMEIDAVVSVFKKSLRVSAPDAITFGASDSDAQQWP</sequence>
<dbReference type="PROSITE" id="PS00028">
    <property type="entry name" value="ZINC_FINGER_C2H2_1"/>
    <property type="match status" value="2"/>
</dbReference>
<dbReference type="AlphaFoldDB" id="A0A9W7XQA4"/>
<dbReference type="Gene3D" id="3.30.160.60">
    <property type="entry name" value="Classic Zinc Finger"/>
    <property type="match status" value="1"/>
</dbReference>
<evidence type="ECO:0000313" key="4">
    <source>
        <dbReference type="Proteomes" id="UP001145021"/>
    </source>
</evidence>
<gene>
    <name evidence="3" type="ORF">LPJ64_000777</name>
</gene>
<dbReference type="InterPro" id="IPR039258">
    <property type="entry name" value="ZNF511"/>
</dbReference>
<accession>A0A9W7XQA4</accession>
<proteinExistence type="predicted"/>
<name>A0A9W7XQA4_9FUNG</name>
<feature type="domain" description="C2H2-type" evidence="2">
    <location>
        <begin position="129"/>
        <end position="154"/>
    </location>
</feature>
<protein>
    <recommendedName>
        <fullName evidence="2">C2H2-type domain-containing protein</fullName>
    </recommendedName>
</protein>
<dbReference type="InterPro" id="IPR013087">
    <property type="entry name" value="Znf_C2H2_type"/>
</dbReference>
<dbReference type="EMBL" id="JANBOH010000017">
    <property type="protein sequence ID" value="KAJ1647891.1"/>
    <property type="molecule type" value="Genomic_DNA"/>
</dbReference>
<keyword evidence="1" id="KW-0863">Zinc-finger</keyword>
<dbReference type="Proteomes" id="UP001145021">
    <property type="component" value="Unassembled WGS sequence"/>
</dbReference>
<dbReference type="SMART" id="SM00355">
    <property type="entry name" value="ZnF_C2H2"/>
    <property type="match status" value="3"/>
</dbReference>
<evidence type="ECO:0000313" key="3">
    <source>
        <dbReference type="EMBL" id="KAJ1647891.1"/>
    </source>
</evidence>
<organism evidence="3 4">
    <name type="scientific">Coemansia asiatica</name>
    <dbReference type="NCBI Taxonomy" id="1052880"/>
    <lineage>
        <taxon>Eukaryota</taxon>
        <taxon>Fungi</taxon>
        <taxon>Fungi incertae sedis</taxon>
        <taxon>Zoopagomycota</taxon>
        <taxon>Kickxellomycotina</taxon>
        <taxon>Kickxellomycetes</taxon>
        <taxon>Kickxellales</taxon>
        <taxon>Kickxellaceae</taxon>
        <taxon>Coemansia</taxon>
    </lineage>
</organism>
<dbReference type="PROSITE" id="PS50157">
    <property type="entry name" value="ZINC_FINGER_C2H2_2"/>
    <property type="match status" value="1"/>
</dbReference>